<protein>
    <submittedName>
        <fullName evidence="2">Protein phosphatase 2C domain-containing protein</fullName>
    </submittedName>
</protein>
<gene>
    <name evidence="2" type="ORF">GCM10022263_14320</name>
</gene>
<dbReference type="SMART" id="SM00331">
    <property type="entry name" value="PP2C_SIG"/>
    <property type="match status" value="1"/>
</dbReference>
<comment type="caution">
    <text evidence="2">The sequence shown here is derived from an EMBL/GenBank/DDBJ whole genome shotgun (WGS) entry which is preliminary data.</text>
</comment>
<evidence type="ECO:0000313" key="2">
    <source>
        <dbReference type="EMBL" id="GAA3526725.1"/>
    </source>
</evidence>
<proteinExistence type="predicted"/>
<evidence type="ECO:0000313" key="3">
    <source>
        <dbReference type="Proteomes" id="UP001500301"/>
    </source>
</evidence>
<dbReference type="SMART" id="SM00332">
    <property type="entry name" value="PP2Cc"/>
    <property type="match status" value="1"/>
</dbReference>
<dbReference type="Pfam" id="PF13672">
    <property type="entry name" value="PP2C_2"/>
    <property type="match status" value="1"/>
</dbReference>
<dbReference type="InterPro" id="IPR001932">
    <property type="entry name" value="PPM-type_phosphatase-like_dom"/>
</dbReference>
<dbReference type="PROSITE" id="PS51746">
    <property type="entry name" value="PPM_2"/>
    <property type="match status" value="1"/>
</dbReference>
<feature type="domain" description="PPM-type phosphatase" evidence="1">
    <location>
        <begin position="7"/>
        <end position="253"/>
    </location>
</feature>
<sequence>MNRVELHHGAATDVGRVRQVNEDAFLADPPVFAVADGMGGHDSGDVASRYAVEELARLAPGGYDLDEGTTAVAAALEAAQDRLLAYDEEQRAAGAGAGFAAGTTVVVALLVQSADRPHWLLANVGDSRIYRWNEDELEQVSVDHSLVQELVDAGRITPDDALGHPHRNVVTRALGGPAMPGPVSGAADYYLLPLAAAERLLLCSDGVSGMVDDVTIASILAGYDDPRDAADALVAAAVTAGGHDNATAVVVDVVGLANVEPYDSHAQRLSLEQKLGALP</sequence>
<dbReference type="Proteomes" id="UP001500301">
    <property type="component" value="Unassembled WGS sequence"/>
</dbReference>
<evidence type="ECO:0000259" key="1">
    <source>
        <dbReference type="PROSITE" id="PS51746"/>
    </source>
</evidence>
<accession>A0ABP6V1Z3</accession>
<dbReference type="PANTHER" id="PTHR47992">
    <property type="entry name" value="PROTEIN PHOSPHATASE"/>
    <property type="match status" value="1"/>
</dbReference>
<reference evidence="3" key="1">
    <citation type="journal article" date="2019" name="Int. J. Syst. Evol. Microbiol.">
        <title>The Global Catalogue of Microorganisms (GCM) 10K type strain sequencing project: providing services to taxonomists for standard genome sequencing and annotation.</title>
        <authorList>
            <consortium name="The Broad Institute Genomics Platform"/>
            <consortium name="The Broad Institute Genome Sequencing Center for Infectious Disease"/>
            <person name="Wu L."/>
            <person name="Ma J."/>
        </authorList>
    </citation>
    <scope>NUCLEOTIDE SEQUENCE [LARGE SCALE GENOMIC DNA]</scope>
    <source>
        <strain evidence="3">JCM 17460</strain>
    </source>
</reference>
<dbReference type="CDD" id="cd00143">
    <property type="entry name" value="PP2Cc"/>
    <property type="match status" value="1"/>
</dbReference>
<organism evidence="2 3">
    <name type="scientific">Nocardioides daeguensis</name>
    <dbReference type="NCBI Taxonomy" id="908359"/>
    <lineage>
        <taxon>Bacteria</taxon>
        <taxon>Bacillati</taxon>
        <taxon>Actinomycetota</taxon>
        <taxon>Actinomycetes</taxon>
        <taxon>Propionibacteriales</taxon>
        <taxon>Nocardioidaceae</taxon>
        <taxon>Nocardioides</taxon>
    </lineage>
</organism>
<dbReference type="RefSeq" id="WP_218234047.1">
    <property type="nucleotide sequence ID" value="NZ_BAABBB010000007.1"/>
</dbReference>
<dbReference type="EMBL" id="BAABBB010000007">
    <property type="protein sequence ID" value="GAA3526725.1"/>
    <property type="molecule type" value="Genomic_DNA"/>
</dbReference>
<name>A0ABP6V1Z3_9ACTN</name>
<dbReference type="InterPro" id="IPR015655">
    <property type="entry name" value="PP2C"/>
</dbReference>
<keyword evidence="3" id="KW-1185">Reference proteome</keyword>